<sequence length="62" mass="6869">MPFFLLHLPPETQEEVDEADPETEEHDGFMSHIGAAIWNPALGASNGLLQGRIEGFLPPRLE</sequence>
<gene>
    <name evidence="1" type="ORF">M422DRAFT_258258</name>
</gene>
<name>A0A0C9VN08_SPHS4</name>
<protein>
    <submittedName>
        <fullName evidence="1">Uncharacterized protein</fullName>
    </submittedName>
</protein>
<dbReference type="AlphaFoldDB" id="A0A0C9VN08"/>
<evidence type="ECO:0000313" key="2">
    <source>
        <dbReference type="Proteomes" id="UP000054279"/>
    </source>
</evidence>
<organism evidence="1 2">
    <name type="scientific">Sphaerobolus stellatus (strain SS14)</name>
    <dbReference type="NCBI Taxonomy" id="990650"/>
    <lineage>
        <taxon>Eukaryota</taxon>
        <taxon>Fungi</taxon>
        <taxon>Dikarya</taxon>
        <taxon>Basidiomycota</taxon>
        <taxon>Agaricomycotina</taxon>
        <taxon>Agaricomycetes</taxon>
        <taxon>Phallomycetidae</taxon>
        <taxon>Geastrales</taxon>
        <taxon>Sphaerobolaceae</taxon>
        <taxon>Sphaerobolus</taxon>
    </lineage>
</organism>
<reference evidence="1 2" key="1">
    <citation type="submission" date="2014-06" db="EMBL/GenBank/DDBJ databases">
        <title>Evolutionary Origins and Diversification of the Mycorrhizal Mutualists.</title>
        <authorList>
            <consortium name="DOE Joint Genome Institute"/>
            <consortium name="Mycorrhizal Genomics Consortium"/>
            <person name="Kohler A."/>
            <person name="Kuo A."/>
            <person name="Nagy L.G."/>
            <person name="Floudas D."/>
            <person name="Copeland A."/>
            <person name="Barry K.W."/>
            <person name="Cichocki N."/>
            <person name="Veneault-Fourrey C."/>
            <person name="LaButti K."/>
            <person name="Lindquist E.A."/>
            <person name="Lipzen A."/>
            <person name="Lundell T."/>
            <person name="Morin E."/>
            <person name="Murat C."/>
            <person name="Riley R."/>
            <person name="Ohm R."/>
            <person name="Sun H."/>
            <person name="Tunlid A."/>
            <person name="Henrissat B."/>
            <person name="Grigoriev I.V."/>
            <person name="Hibbett D.S."/>
            <person name="Martin F."/>
        </authorList>
    </citation>
    <scope>NUCLEOTIDE SEQUENCE [LARGE SCALE GENOMIC DNA]</scope>
    <source>
        <strain evidence="1 2">SS14</strain>
    </source>
</reference>
<accession>A0A0C9VN08</accession>
<proteinExistence type="predicted"/>
<keyword evidence="2" id="KW-1185">Reference proteome</keyword>
<evidence type="ECO:0000313" key="1">
    <source>
        <dbReference type="EMBL" id="KIJ39101.1"/>
    </source>
</evidence>
<dbReference type="EMBL" id="KN837155">
    <property type="protein sequence ID" value="KIJ39101.1"/>
    <property type="molecule type" value="Genomic_DNA"/>
</dbReference>
<dbReference type="Proteomes" id="UP000054279">
    <property type="component" value="Unassembled WGS sequence"/>
</dbReference>
<dbReference type="OrthoDB" id="20734at2759"/>
<dbReference type="HOGENOM" id="CLU_2905640_0_0_1"/>